<dbReference type="Proteomes" id="UP000187181">
    <property type="component" value="Unassembled WGS sequence"/>
</dbReference>
<proteinExistence type="predicted"/>
<keyword evidence="2" id="KW-1185">Reference proteome</keyword>
<dbReference type="RefSeq" id="WP_076671246.1">
    <property type="nucleotide sequence ID" value="NZ_FTPP01000003.1"/>
</dbReference>
<sequence>MKITDYIASAIGRLPKGYVFTYADLITQVNKKEAVIKALNRMAGAGRIAKLSKGKYYKPEQTPFGELQPREAQVVKDLLEDDGKVTGYLTGYSVYNQFGLSTQVSNTIQIGKNDVRPAFKRGRYTISFIRQKNTITKENIPLLQILDAIRYIKKIPDSSTAEACKRLLVLIEGLSIEDKNTMVRLALKYPPATRALLGALLDQIEEKAIATPLYKSLNPITKYKLTGVANVLGASDKWSIV</sequence>
<dbReference type="EMBL" id="FTPP01000003">
    <property type="protein sequence ID" value="SIT94036.1"/>
    <property type="molecule type" value="Genomic_DNA"/>
</dbReference>
<dbReference type="Pfam" id="PF19570">
    <property type="entry name" value="DUF6088"/>
    <property type="match status" value="1"/>
</dbReference>
<accession>A0A1R3XQ49</accession>
<dbReference type="AlphaFoldDB" id="A0A1R3XQ49"/>
<organism evidence="1 2">
    <name type="scientific">Pontibacter indicus</name>
    <dbReference type="NCBI Taxonomy" id="1317125"/>
    <lineage>
        <taxon>Bacteria</taxon>
        <taxon>Pseudomonadati</taxon>
        <taxon>Bacteroidota</taxon>
        <taxon>Cytophagia</taxon>
        <taxon>Cytophagales</taxon>
        <taxon>Hymenobacteraceae</taxon>
        <taxon>Pontibacter</taxon>
    </lineage>
</organism>
<evidence type="ECO:0000313" key="2">
    <source>
        <dbReference type="Proteomes" id="UP000187181"/>
    </source>
</evidence>
<dbReference type="OrthoDB" id="9798200at2"/>
<gene>
    <name evidence="1" type="ORF">SAMN05444128_3405</name>
</gene>
<protein>
    <recommendedName>
        <fullName evidence="3">Transcriptional regulator, AbiEi antitoxin, Type IV TA system</fullName>
    </recommendedName>
</protein>
<evidence type="ECO:0000313" key="1">
    <source>
        <dbReference type="EMBL" id="SIT94036.1"/>
    </source>
</evidence>
<name>A0A1R3XQ49_9BACT</name>
<evidence type="ECO:0008006" key="3">
    <source>
        <dbReference type="Google" id="ProtNLM"/>
    </source>
</evidence>
<dbReference type="InterPro" id="IPR045738">
    <property type="entry name" value="DUF6088"/>
</dbReference>
<reference evidence="2" key="1">
    <citation type="submission" date="2017-01" db="EMBL/GenBank/DDBJ databases">
        <authorList>
            <person name="Varghese N."/>
            <person name="Submissions S."/>
        </authorList>
    </citation>
    <scope>NUCLEOTIDE SEQUENCE [LARGE SCALE GENOMIC DNA]</scope>
    <source>
        <strain evidence="2">LP100</strain>
    </source>
</reference>